<keyword evidence="3" id="KW-1185">Reference proteome</keyword>
<evidence type="ECO:0000313" key="3">
    <source>
        <dbReference type="Proteomes" id="UP001187734"/>
    </source>
</evidence>
<dbReference type="Proteomes" id="UP001187734">
    <property type="component" value="Unassembled WGS sequence"/>
</dbReference>
<reference evidence="2" key="1">
    <citation type="submission" date="2018-03" db="EMBL/GenBank/DDBJ databases">
        <authorList>
            <person name="Guldener U."/>
        </authorList>
    </citation>
    <scope>NUCLEOTIDE SEQUENCE</scope>
</reference>
<dbReference type="EMBL" id="ONZP01000220">
    <property type="protein sequence ID" value="SPJ78143.1"/>
    <property type="molecule type" value="Genomic_DNA"/>
</dbReference>
<sequence>MATSVETTTIETTTAAETTTTAAAPPACSNLAPLHNYRTVDAPSEFRLSFETCDGSYGGSNRLVGSGNDEVYYWKTSDQTSEVISLADDGTLLFVGGLYTAAQEPDSESVAVVANTDTARAGWTRLNCKAVAASDSDNTYLTCIGNADNSLFQICPSN</sequence>
<accession>A0AAE8SI55</accession>
<dbReference type="AlphaFoldDB" id="A0AAE8SI55"/>
<proteinExistence type="predicted"/>
<feature type="region of interest" description="Disordered" evidence="1">
    <location>
        <begin position="1"/>
        <end position="21"/>
    </location>
</feature>
<comment type="caution">
    <text evidence="2">The sequence shown here is derived from an EMBL/GenBank/DDBJ whole genome shotgun (WGS) entry which is preliminary data.</text>
</comment>
<protein>
    <submittedName>
        <fullName evidence="2">Uncharacterized protein</fullName>
    </submittedName>
</protein>
<organism evidence="2 3">
    <name type="scientific">Fusarium torulosum</name>
    <dbReference type="NCBI Taxonomy" id="33205"/>
    <lineage>
        <taxon>Eukaryota</taxon>
        <taxon>Fungi</taxon>
        <taxon>Dikarya</taxon>
        <taxon>Ascomycota</taxon>
        <taxon>Pezizomycotina</taxon>
        <taxon>Sordariomycetes</taxon>
        <taxon>Hypocreomycetidae</taxon>
        <taxon>Hypocreales</taxon>
        <taxon>Nectriaceae</taxon>
        <taxon>Fusarium</taxon>
    </lineage>
</organism>
<gene>
    <name evidence="2" type="ORF">FTOL_06532</name>
</gene>
<evidence type="ECO:0000313" key="2">
    <source>
        <dbReference type="EMBL" id="SPJ78143.1"/>
    </source>
</evidence>
<evidence type="ECO:0000256" key="1">
    <source>
        <dbReference type="SAM" id="MobiDB-lite"/>
    </source>
</evidence>
<name>A0AAE8SI55_9HYPO</name>